<dbReference type="RefSeq" id="XP_033571723.1">
    <property type="nucleotide sequence ID" value="XM_033712703.1"/>
</dbReference>
<reference evidence="4" key="3">
    <citation type="submission" date="2025-04" db="UniProtKB">
        <authorList>
            <consortium name="RefSeq"/>
        </authorList>
    </citation>
    <scope>IDENTIFICATION</scope>
    <source>
        <strain evidence="4">CBS 304.34</strain>
    </source>
</reference>
<dbReference type="AlphaFoldDB" id="A0A6A6Y825"/>
<accession>A0A6A6Y825</accession>
<name>A0A6A6Y825_9PEZI</name>
<dbReference type="GeneID" id="54453596"/>
<dbReference type="EMBL" id="MU003711">
    <property type="protein sequence ID" value="KAF2804759.1"/>
    <property type="molecule type" value="Genomic_DNA"/>
</dbReference>
<evidence type="ECO:0000313" key="4">
    <source>
        <dbReference type="RefSeq" id="XP_033571723.1"/>
    </source>
</evidence>
<evidence type="ECO:0000256" key="1">
    <source>
        <dbReference type="SAM" id="Phobius"/>
    </source>
</evidence>
<gene>
    <name evidence="2 4" type="ORF">BDZ99DRAFT_142502</name>
</gene>
<dbReference type="Proteomes" id="UP000504636">
    <property type="component" value="Unplaced"/>
</dbReference>
<proteinExistence type="predicted"/>
<reference evidence="2 4" key="1">
    <citation type="journal article" date="2020" name="Stud. Mycol.">
        <title>101 Dothideomycetes genomes: a test case for predicting lifestyles and emergence of pathogens.</title>
        <authorList>
            <person name="Haridas S."/>
            <person name="Albert R."/>
            <person name="Binder M."/>
            <person name="Bloem J."/>
            <person name="Labutti K."/>
            <person name="Salamov A."/>
            <person name="Andreopoulos B."/>
            <person name="Baker S."/>
            <person name="Barry K."/>
            <person name="Bills G."/>
            <person name="Bluhm B."/>
            <person name="Cannon C."/>
            <person name="Castanera R."/>
            <person name="Culley D."/>
            <person name="Daum C."/>
            <person name="Ezra D."/>
            <person name="Gonzalez J."/>
            <person name="Henrissat B."/>
            <person name="Kuo A."/>
            <person name="Liang C."/>
            <person name="Lipzen A."/>
            <person name="Lutzoni F."/>
            <person name="Magnuson J."/>
            <person name="Mondo S."/>
            <person name="Nolan M."/>
            <person name="Ohm R."/>
            <person name="Pangilinan J."/>
            <person name="Park H.-J."/>
            <person name="Ramirez L."/>
            <person name="Alfaro M."/>
            <person name="Sun H."/>
            <person name="Tritt A."/>
            <person name="Yoshinaga Y."/>
            <person name="Zwiers L.-H."/>
            <person name="Turgeon B."/>
            <person name="Goodwin S."/>
            <person name="Spatafora J."/>
            <person name="Crous P."/>
            <person name="Grigoriev I."/>
        </authorList>
    </citation>
    <scope>NUCLEOTIDE SEQUENCE</scope>
    <source>
        <strain evidence="2 4">CBS 304.34</strain>
    </source>
</reference>
<keyword evidence="1" id="KW-1133">Transmembrane helix</keyword>
<sequence>MIDSSSLSSGMVLMRWVSITPHNMIFNIEYIAVTLSPITHSRIGLAAGLCTSEPGQLGALVLVSFYTVSLVFHVTLSSMLLSFPFLGLTFHRLLTQDSRRSSPKR</sequence>
<keyword evidence="1" id="KW-0472">Membrane</keyword>
<keyword evidence="1" id="KW-0812">Transmembrane</keyword>
<evidence type="ECO:0000313" key="2">
    <source>
        <dbReference type="EMBL" id="KAF2804759.1"/>
    </source>
</evidence>
<organism evidence="2">
    <name type="scientific">Mytilinidion resinicola</name>
    <dbReference type="NCBI Taxonomy" id="574789"/>
    <lineage>
        <taxon>Eukaryota</taxon>
        <taxon>Fungi</taxon>
        <taxon>Dikarya</taxon>
        <taxon>Ascomycota</taxon>
        <taxon>Pezizomycotina</taxon>
        <taxon>Dothideomycetes</taxon>
        <taxon>Pleosporomycetidae</taxon>
        <taxon>Mytilinidiales</taxon>
        <taxon>Mytilinidiaceae</taxon>
        <taxon>Mytilinidion</taxon>
    </lineage>
</organism>
<feature type="transmembrane region" description="Helical" evidence="1">
    <location>
        <begin position="70"/>
        <end position="94"/>
    </location>
</feature>
<keyword evidence="3" id="KW-1185">Reference proteome</keyword>
<protein>
    <submittedName>
        <fullName evidence="2 4">Uncharacterized protein</fullName>
    </submittedName>
</protein>
<reference evidence="4" key="2">
    <citation type="submission" date="2020-04" db="EMBL/GenBank/DDBJ databases">
        <authorList>
            <consortium name="NCBI Genome Project"/>
        </authorList>
    </citation>
    <scope>NUCLEOTIDE SEQUENCE</scope>
    <source>
        <strain evidence="4">CBS 304.34</strain>
    </source>
</reference>
<evidence type="ECO:0000313" key="3">
    <source>
        <dbReference type="Proteomes" id="UP000504636"/>
    </source>
</evidence>